<accession>A0A0E3WU90</accession>
<evidence type="ECO:0000313" key="3">
    <source>
        <dbReference type="EMBL" id="AKB77565.1"/>
    </source>
</evidence>
<feature type="compositionally biased region" description="Polar residues" evidence="1">
    <location>
        <begin position="10"/>
        <end position="27"/>
    </location>
</feature>
<evidence type="ECO:0000313" key="4">
    <source>
        <dbReference type="Proteomes" id="UP000033101"/>
    </source>
</evidence>
<dbReference type="Proteomes" id="UP000033101">
    <property type="component" value="Chromosome"/>
</dbReference>
<protein>
    <submittedName>
        <fullName evidence="3">RNA-binding proteins (RRM domain)</fullName>
    </submittedName>
</protein>
<evidence type="ECO:0000256" key="2">
    <source>
        <dbReference type="SAM" id="Phobius"/>
    </source>
</evidence>
<dbReference type="HOGENOM" id="CLU_067262_0_0_2"/>
<keyword evidence="4" id="KW-1185">Reference proteome</keyword>
<feature type="transmembrane region" description="Helical" evidence="2">
    <location>
        <begin position="285"/>
        <end position="305"/>
    </location>
</feature>
<name>A0A0E3WU90_9EURY</name>
<sequence>MLAGNIINAYASSETSTDLDYSSGNRTEISDYTEIKEAEVPEDTGTGTSEDKYKEADTSGNAQNEPSDKDNPEYTETGSSEYKETEQEAEVAESNETESSEDEGSSDFTQTESSGDRKKGYSKHIRVERTEYRRVEDSRYTQPDTQEKTGSSKSAQQAPPSASVDLHGEKTEVILGEDILLKLSAVNLITKPTMNVQVILIPPSGTTVSSSEFVQSGAGQYTTTYELEPGKGRDIEVRIESAQVGDFNVKGRVVYYFGDDIENAEDYTLDLPIKVKEKSEPIESAMPGFGAAGLTVFGLLTVYLLKRD</sequence>
<reference evidence="3 4" key="1">
    <citation type="submission" date="2014-07" db="EMBL/GenBank/DDBJ databases">
        <title>Methanogenic archaea and the global carbon cycle.</title>
        <authorList>
            <person name="Henriksen J.R."/>
            <person name="Luke J."/>
            <person name="Reinhart S."/>
            <person name="Benedict M.N."/>
            <person name="Youngblut N.D."/>
            <person name="Metcalf M.E."/>
            <person name="Whitaker R.J."/>
            <person name="Metcalf W.W."/>
        </authorList>
    </citation>
    <scope>NUCLEOTIDE SEQUENCE [LARGE SCALE GENOMIC DNA]</scope>
    <source>
        <strain evidence="3 4">HB-1</strain>
    </source>
</reference>
<dbReference type="PATRIC" id="fig|1434110.4.peg.1348"/>
<dbReference type="EMBL" id="CP009516">
    <property type="protein sequence ID" value="AKB77565.1"/>
    <property type="molecule type" value="Genomic_DNA"/>
</dbReference>
<dbReference type="KEGG" id="mhor:MSHOH_1082"/>
<dbReference type="AlphaFoldDB" id="A0A0E3WU90"/>
<keyword evidence="2" id="KW-0472">Membrane</keyword>
<gene>
    <name evidence="3" type="ORF">MSHOH_1082</name>
</gene>
<feature type="region of interest" description="Disordered" evidence="1">
    <location>
        <begin position="1"/>
        <end position="167"/>
    </location>
</feature>
<keyword evidence="2" id="KW-0812">Transmembrane</keyword>
<organism evidence="3 4">
    <name type="scientific">Methanosarcina horonobensis HB-1 = JCM 15518</name>
    <dbReference type="NCBI Taxonomy" id="1434110"/>
    <lineage>
        <taxon>Archaea</taxon>
        <taxon>Methanobacteriati</taxon>
        <taxon>Methanobacteriota</taxon>
        <taxon>Stenosarchaea group</taxon>
        <taxon>Methanomicrobia</taxon>
        <taxon>Methanosarcinales</taxon>
        <taxon>Methanosarcinaceae</taxon>
        <taxon>Methanosarcina</taxon>
    </lineage>
</organism>
<keyword evidence="2" id="KW-1133">Transmembrane helix</keyword>
<evidence type="ECO:0000256" key="1">
    <source>
        <dbReference type="SAM" id="MobiDB-lite"/>
    </source>
</evidence>
<feature type="compositionally biased region" description="Basic and acidic residues" evidence="1">
    <location>
        <begin position="114"/>
        <end position="139"/>
    </location>
</feature>
<feature type="compositionally biased region" description="Low complexity" evidence="1">
    <location>
        <begin position="151"/>
        <end position="163"/>
    </location>
</feature>
<feature type="compositionally biased region" description="Acidic residues" evidence="1">
    <location>
        <begin position="87"/>
        <end position="105"/>
    </location>
</feature>
<proteinExistence type="predicted"/>